<comment type="caution">
    <text evidence="2">The sequence shown here is derived from an EMBL/GenBank/DDBJ whole genome shotgun (WGS) entry which is preliminary data.</text>
</comment>
<dbReference type="GO" id="GO:0003677">
    <property type="term" value="F:DNA binding"/>
    <property type="evidence" value="ECO:0007669"/>
    <property type="project" value="UniProtKB-KW"/>
</dbReference>
<proteinExistence type="predicted"/>
<protein>
    <submittedName>
        <fullName evidence="2">DNA-binding protein</fullName>
    </submittedName>
</protein>
<dbReference type="Proteomes" id="UP001139353">
    <property type="component" value="Unassembled WGS sequence"/>
</dbReference>
<evidence type="ECO:0000313" key="3">
    <source>
        <dbReference type="Proteomes" id="UP001139353"/>
    </source>
</evidence>
<sequence length="191" mass="20438">MTEFTHALALPRPRTLVHPGPVGPIRIEHRHANQGRHFRLGLAPGRTLQDAIIEPLMLLGVHAASMTILGGRLAKLLYCVAPPDPTGERVANYTRPIDAGAATLIFGNATLGKNARGEAIVHCHATFVCADGNVRGGHVVVDRSTVADAPIAVLATSLDGIELRITHDEETHMPLMRPFAANDVEETNHAV</sequence>
<dbReference type="EMBL" id="JAJLJH010000001">
    <property type="protein sequence ID" value="MCK9684207.1"/>
    <property type="molecule type" value="Genomic_DNA"/>
</dbReference>
<evidence type="ECO:0000259" key="1">
    <source>
        <dbReference type="PROSITE" id="PS51742"/>
    </source>
</evidence>
<dbReference type="InterPro" id="IPR005175">
    <property type="entry name" value="PPC_dom"/>
</dbReference>
<dbReference type="PROSITE" id="PS51742">
    <property type="entry name" value="PPC"/>
    <property type="match status" value="1"/>
</dbReference>
<dbReference type="SUPFAM" id="SSF117856">
    <property type="entry name" value="AF0104/ALDC/Ptd012-like"/>
    <property type="match status" value="1"/>
</dbReference>
<gene>
    <name evidence="2" type="ORF">LPC04_00635</name>
</gene>
<dbReference type="RefSeq" id="WP_275680241.1">
    <property type="nucleotide sequence ID" value="NZ_JAJLJH010000001.1"/>
</dbReference>
<reference evidence="2" key="1">
    <citation type="submission" date="2021-11" db="EMBL/GenBank/DDBJ databases">
        <title>BS-T2-15 a new species belonging to the Comamonadaceae family isolated from the soil of a French oak forest.</title>
        <authorList>
            <person name="Mieszkin S."/>
            <person name="Alain K."/>
        </authorList>
    </citation>
    <scope>NUCLEOTIDE SEQUENCE</scope>
    <source>
        <strain evidence="2">BS-T2-15</strain>
    </source>
</reference>
<accession>A0A9X1YEN7</accession>
<keyword evidence="2" id="KW-0238">DNA-binding</keyword>
<dbReference type="Gene3D" id="3.30.1330.80">
    <property type="entry name" value="Hypothetical protein, similar to alpha- acetolactate decarboxylase, domain 2"/>
    <property type="match status" value="1"/>
</dbReference>
<feature type="domain" description="PPC" evidence="1">
    <location>
        <begin position="32"/>
        <end position="179"/>
    </location>
</feature>
<organism evidence="2 3">
    <name type="scientific">Scleromatobacter humisilvae</name>
    <dbReference type="NCBI Taxonomy" id="2897159"/>
    <lineage>
        <taxon>Bacteria</taxon>
        <taxon>Pseudomonadati</taxon>
        <taxon>Pseudomonadota</taxon>
        <taxon>Betaproteobacteria</taxon>
        <taxon>Burkholderiales</taxon>
        <taxon>Sphaerotilaceae</taxon>
        <taxon>Scleromatobacter</taxon>
    </lineage>
</organism>
<evidence type="ECO:0000313" key="2">
    <source>
        <dbReference type="EMBL" id="MCK9684207.1"/>
    </source>
</evidence>
<name>A0A9X1YEN7_9BURK</name>
<dbReference type="AlphaFoldDB" id="A0A9X1YEN7"/>
<keyword evidence="3" id="KW-1185">Reference proteome</keyword>